<reference evidence="1 2" key="1">
    <citation type="journal article" date="2023" name="ACS Omega">
        <title>Identification of the Neoaspergillic Acid Biosynthesis Gene Cluster by Establishing an In Vitro CRISPR-Ribonucleoprotein Genetic System in Aspergillus melleus.</title>
        <authorList>
            <person name="Yuan B."/>
            <person name="Grau M.F."/>
            <person name="Murata R.M."/>
            <person name="Torok T."/>
            <person name="Venkateswaran K."/>
            <person name="Stajich J.E."/>
            <person name="Wang C.C.C."/>
        </authorList>
    </citation>
    <scope>NUCLEOTIDE SEQUENCE [LARGE SCALE GENOMIC DNA]</scope>
    <source>
        <strain evidence="1 2">IMV 1140</strain>
    </source>
</reference>
<keyword evidence="2" id="KW-1185">Reference proteome</keyword>
<evidence type="ECO:0000313" key="1">
    <source>
        <dbReference type="EMBL" id="KAK1147192.1"/>
    </source>
</evidence>
<protein>
    <submittedName>
        <fullName evidence="1">Uncharacterized protein</fullName>
    </submittedName>
</protein>
<gene>
    <name evidence="1" type="ORF">N8T08_001931</name>
</gene>
<proteinExistence type="predicted"/>
<name>A0ACC3B9X8_9EURO</name>
<comment type="caution">
    <text evidence="1">The sequence shown here is derived from an EMBL/GenBank/DDBJ whole genome shotgun (WGS) entry which is preliminary data.</text>
</comment>
<evidence type="ECO:0000313" key="2">
    <source>
        <dbReference type="Proteomes" id="UP001177260"/>
    </source>
</evidence>
<dbReference type="EMBL" id="JAOPJF010000013">
    <property type="protein sequence ID" value="KAK1147192.1"/>
    <property type="molecule type" value="Genomic_DNA"/>
</dbReference>
<sequence length="228" mass="25746">MSTPTYPTRTFAGIALIDTPLVQKAMEYTRHHNDTFSFNHTYRSWVFGVIIASKIPAFAAIDAEVHAVSALLHDLAWDCTTSPFATPDRRFEVDSANAARDFLDREAPHFDARRRQLIWDSIALHTTPSIGHHKEPEVAICNMGVFADFKGPQFPGGLISKEEYNAVVQELPADGFQVGVKKLMCGLCEKKPETTYDNFVRDFGERFVKGYALGYRNAVDMMMERIEH</sequence>
<dbReference type="Proteomes" id="UP001177260">
    <property type="component" value="Unassembled WGS sequence"/>
</dbReference>
<organism evidence="1 2">
    <name type="scientific">Aspergillus melleus</name>
    <dbReference type="NCBI Taxonomy" id="138277"/>
    <lineage>
        <taxon>Eukaryota</taxon>
        <taxon>Fungi</taxon>
        <taxon>Dikarya</taxon>
        <taxon>Ascomycota</taxon>
        <taxon>Pezizomycotina</taxon>
        <taxon>Eurotiomycetes</taxon>
        <taxon>Eurotiomycetidae</taxon>
        <taxon>Eurotiales</taxon>
        <taxon>Aspergillaceae</taxon>
        <taxon>Aspergillus</taxon>
        <taxon>Aspergillus subgen. Circumdati</taxon>
    </lineage>
</organism>
<accession>A0ACC3B9X8</accession>